<evidence type="ECO:0000256" key="1">
    <source>
        <dbReference type="ARBA" id="ARBA00022801"/>
    </source>
</evidence>
<dbReference type="EMBL" id="JAASRN010000001">
    <property type="protein sequence ID" value="NIK72767.1"/>
    <property type="molecule type" value="Genomic_DNA"/>
</dbReference>
<evidence type="ECO:0000313" key="4">
    <source>
        <dbReference type="EMBL" id="NIK72767.1"/>
    </source>
</evidence>
<dbReference type="Pfam" id="PF00753">
    <property type="entry name" value="Lactamase_B"/>
    <property type="match status" value="1"/>
</dbReference>
<dbReference type="CDD" id="cd16295">
    <property type="entry name" value="TTHA0252-CPSF-like_MBL-fold"/>
    <property type="match status" value="1"/>
</dbReference>
<dbReference type="SMART" id="SM00849">
    <property type="entry name" value="Lactamase_B"/>
    <property type="match status" value="1"/>
</dbReference>
<organism evidence="4 5">
    <name type="scientific">Thermonema lapsum</name>
    <dbReference type="NCBI Taxonomy" id="28195"/>
    <lineage>
        <taxon>Bacteria</taxon>
        <taxon>Pseudomonadati</taxon>
        <taxon>Bacteroidota</taxon>
        <taxon>Cytophagia</taxon>
        <taxon>Cytophagales</taxon>
        <taxon>Thermonemataceae</taxon>
        <taxon>Thermonema</taxon>
    </lineage>
</organism>
<dbReference type="InterPro" id="IPR011108">
    <property type="entry name" value="RMMBL"/>
</dbReference>
<dbReference type="Proteomes" id="UP000537126">
    <property type="component" value="Unassembled WGS sequence"/>
</dbReference>
<feature type="domain" description="Metallo-beta-lactamase" evidence="2">
    <location>
        <begin position="15"/>
        <end position="229"/>
    </location>
</feature>
<dbReference type="InterPro" id="IPR050698">
    <property type="entry name" value="MBL"/>
</dbReference>
<accession>A0A846MN21</accession>
<evidence type="ECO:0000259" key="3">
    <source>
        <dbReference type="SMART" id="SM01027"/>
    </source>
</evidence>
<dbReference type="InterPro" id="IPR022712">
    <property type="entry name" value="Beta_Casp"/>
</dbReference>
<feature type="domain" description="Beta-Casp" evidence="3">
    <location>
        <begin position="253"/>
        <end position="377"/>
    </location>
</feature>
<dbReference type="Pfam" id="PF07521">
    <property type="entry name" value="RMMBL"/>
    <property type="match status" value="1"/>
</dbReference>
<sequence length="467" mass="53156">MDVNIKFLGGARSVTGSKYLLDIGDFRLLLDCGLFQGLKELRQRNWQGLGVEVNTIDAVVLTHAHIDHSGYLPRLCKEGYQNPVYCTEPTAALLELLLPDAAQLQEEEAHYANKKGYSKHNPPLPLYTAEDAQAVFPLLRAQPFDEWSNIHERVKIRYRYAGHILGAAIVEMLIQGDEQQKKLVFSGDLGRYHDPVMYPPVAVEESDILLVESTYGNRKVEKEEVTEQLADLVNRVCRREGVVLIPAFSVGRTQTLLYLLTRLMDEGKIPRLFIYVDSPMAISATYLYKKYRVYHKLKDEDLSHGHDVFNHPQIRYYRTQQASMSLNDLRSPAIIISASGMCTGGRILHHLYHRLPRYEDMVLFVGYQAEGTRGRDLLEGKEMIKIFGEHVPVHAEVAMLPGLSAHADSEELLRWLSNFHSAPKYTFVVHGEAPAAAAMKEQIENRLKWKHVVVPNFMESFRLFDGI</sequence>
<dbReference type="RefSeq" id="WP_166918073.1">
    <property type="nucleotide sequence ID" value="NZ_JAASRN010000001.1"/>
</dbReference>
<proteinExistence type="predicted"/>
<keyword evidence="1" id="KW-0378">Hydrolase</keyword>
<name>A0A846MN21_9BACT</name>
<dbReference type="GO" id="GO:0004521">
    <property type="term" value="F:RNA endonuclease activity"/>
    <property type="evidence" value="ECO:0007669"/>
    <property type="project" value="TreeGrafter"/>
</dbReference>
<dbReference type="Gene3D" id="3.40.50.10890">
    <property type="match status" value="1"/>
</dbReference>
<dbReference type="InterPro" id="IPR036866">
    <property type="entry name" value="RibonucZ/Hydroxyglut_hydro"/>
</dbReference>
<dbReference type="Gene3D" id="3.60.15.10">
    <property type="entry name" value="Ribonuclease Z/Hydroxyacylglutathione hydrolase-like"/>
    <property type="match status" value="1"/>
</dbReference>
<reference evidence="4 5" key="1">
    <citation type="submission" date="2020-03" db="EMBL/GenBank/DDBJ databases">
        <title>Genomic Encyclopedia of Type Strains, Phase IV (KMG-IV): sequencing the most valuable type-strain genomes for metagenomic binning, comparative biology and taxonomic classification.</title>
        <authorList>
            <person name="Goeker M."/>
        </authorList>
    </citation>
    <scope>NUCLEOTIDE SEQUENCE [LARGE SCALE GENOMIC DNA]</scope>
    <source>
        <strain evidence="4 5">DSM 5718</strain>
    </source>
</reference>
<dbReference type="PANTHER" id="PTHR11203:SF37">
    <property type="entry name" value="INTEGRATOR COMPLEX SUBUNIT 11"/>
    <property type="match status" value="1"/>
</dbReference>
<dbReference type="SMART" id="SM01027">
    <property type="entry name" value="Beta-Casp"/>
    <property type="match status" value="1"/>
</dbReference>
<dbReference type="AlphaFoldDB" id="A0A846MN21"/>
<dbReference type="PANTHER" id="PTHR11203">
    <property type="entry name" value="CLEAVAGE AND POLYADENYLATION SPECIFICITY FACTOR FAMILY MEMBER"/>
    <property type="match status" value="1"/>
</dbReference>
<dbReference type="SUPFAM" id="SSF56281">
    <property type="entry name" value="Metallo-hydrolase/oxidoreductase"/>
    <property type="match status" value="1"/>
</dbReference>
<gene>
    <name evidence="4" type="ORF">FHS56_000253</name>
</gene>
<comment type="caution">
    <text evidence="4">The sequence shown here is derived from an EMBL/GenBank/DDBJ whole genome shotgun (WGS) entry which is preliminary data.</text>
</comment>
<dbReference type="GO" id="GO:0016787">
    <property type="term" value="F:hydrolase activity"/>
    <property type="evidence" value="ECO:0007669"/>
    <property type="project" value="UniProtKB-KW"/>
</dbReference>
<keyword evidence="5" id="KW-1185">Reference proteome</keyword>
<dbReference type="Pfam" id="PF10996">
    <property type="entry name" value="Beta-Casp"/>
    <property type="match status" value="1"/>
</dbReference>
<evidence type="ECO:0000313" key="5">
    <source>
        <dbReference type="Proteomes" id="UP000537126"/>
    </source>
</evidence>
<protein>
    <submittedName>
        <fullName evidence="4">Metallo-beta-lactamase family protein</fullName>
    </submittedName>
</protein>
<evidence type="ECO:0000259" key="2">
    <source>
        <dbReference type="SMART" id="SM00849"/>
    </source>
</evidence>
<dbReference type="InterPro" id="IPR001279">
    <property type="entry name" value="Metallo-B-lactamas"/>
</dbReference>